<keyword evidence="4" id="KW-0694">RNA-binding</keyword>
<dbReference type="Gene3D" id="2.30.30.30">
    <property type="match status" value="1"/>
</dbReference>
<name>A0A7C2YSS5_9CREN</name>
<dbReference type="EMBL" id="DSFE01000094">
    <property type="protein sequence ID" value="HEU98074.1"/>
    <property type="molecule type" value="Genomic_DNA"/>
</dbReference>
<sequence length="136" mass="15690">MSMTKSIHPKKQRKFLFQMPLHLRKKLVVAPLSRELREKYRVRNMSVKEGDTVKVVRGDNVGKEGKVVKVNRKRGWIFIEGLTREKASGTPAFIPIHASKVVITKLDLKDKERKAIIERKTGKAVEEEEKKEGDKQ</sequence>
<evidence type="ECO:0000256" key="4">
    <source>
        <dbReference type="HAMAP-Rule" id="MF_01326"/>
    </source>
</evidence>
<gene>
    <name evidence="4" type="primary">rpl24</name>
    <name evidence="6" type="ORF">ENO36_04395</name>
</gene>
<reference evidence="6" key="1">
    <citation type="journal article" date="2020" name="mSystems">
        <title>Genome- and Community-Level Interaction Insights into Carbon Utilization and Element Cycling Functions of Hydrothermarchaeota in Hydrothermal Sediment.</title>
        <authorList>
            <person name="Zhou Z."/>
            <person name="Liu Y."/>
            <person name="Xu W."/>
            <person name="Pan J."/>
            <person name="Luo Z.H."/>
            <person name="Li M."/>
        </authorList>
    </citation>
    <scope>NUCLEOTIDE SEQUENCE [LARGE SCALE GENOMIC DNA]</scope>
    <source>
        <strain evidence="6">SpSt-1259</strain>
    </source>
</reference>
<evidence type="ECO:0000256" key="2">
    <source>
        <dbReference type="ARBA" id="ARBA00022980"/>
    </source>
</evidence>
<dbReference type="CDD" id="cd06089">
    <property type="entry name" value="KOW_RPL26"/>
    <property type="match status" value="1"/>
</dbReference>
<accession>A0A7C2YSS5</accession>
<evidence type="ECO:0000313" key="6">
    <source>
        <dbReference type="EMBL" id="HEU98074.1"/>
    </source>
</evidence>
<feature type="domain" description="KOW" evidence="5">
    <location>
        <begin position="46"/>
        <end position="73"/>
    </location>
</feature>
<dbReference type="GO" id="GO:0019843">
    <property type="term" value="F:rRNA binding"/>
    <property type="evidence" value="ECO:0007669"/>
    <property type="project" value="UniProtKB-UniRule"/>
</dbReference>
<dbReference type="SMART" id="SM00739">
    <property type="entry name" value="KOW"/>
    <property type="match status" value="1"/>
</dbReference>
<dbReference type="PANTHER" id="PTHR11143">
    <property type="entry name" value="60S RIBOSOMAL PROTEIN L26 FAMILY MEMBER"/>
    <property type="match status" value="1"/>
</dbReference>
<evidence type="ECO:0000256" key="1">
    <source>
        <dbReference type="ARBA" id="ARBA00010618"/>
    </source>
</evidence>
<dbReference type="Pfam" id="PF00467">
    <property type="entry name" value="KOW"/>
    <property type="match status" value="1"/>
</dbReference>
<evidence type="ECO:0000259" key="5">
    <source>
        <dbReference type="SMART" id="SM00739"/>
    </source>
</evidence>
<protein>
    <recommendedName>
        <fullName evidence="4">Large ribosomal subunit protein uL24</fullName>
    </recommendedName>
</protein>
<proteinExistence type="inferred from homology"/>
<comment type="subunit">
    <text evidence="4">Part of the 50S ribosomal subunit.</text>
</comment>
<dbReference type="Proteomes" id="UP000885664">
    <property type="component" value="Unassembled WGS sequence"/>
</dbReference>
<dbReference type="InterPro" id="IPR005756">
    <property type="entry name" value="Ribosomal_uL24_euk/arc"/>
</dbReference>
<dbReference type="AlphaFoldDB" id="A0A7C2YSS5"/>
<keyword evidence="2 4" id="KW-0689">Ribosomal protein</keyword>
<dbReference type="InterPro" id="IPR005824">
    <property type="entry name" value="KOW"/>
</dbReference>
<dbReference type="FunFam" id="2.30.30.30:FF:000009">
    <property type="entry name" value="60S ribosomal protein L26"/>
    <property type="match status" value="1"/>
</dbReference>
<keyword evidence="4" id="KW-0699">rRNA-binding</keyword>
<dbReference type="InterPro" id="IPR041988">
    <property type="entry name" value="Ribosomal_uL24_KOW"/>
</dbReference>
<organism evidence="6">
    <name type="scientific">Fervidicoccus fontis</name>
    <dbReference type="NCBI Taxonomy" id="683846"/>
    <lineage>
        <taxon>Archaea</taxon>
        <taxon>Thermoproteota</taxon>
        <taxon>Thermoprotei</taxon>
        <taxon>Fervidicoccales</taxon>
        <taxon>Fervidicoccaceae</taxon>
        <taxon>Fervidicoccus</taxon>
    </lineage>
</organism>
<evidence type="ECO:0000256" key="3">
    <source>
        <dbReference type="ARBA" id="ARBA00023274"/>
    </source>
</evidence>
<dbReference type="Pfam" id="PF16906">
    <property type="entry name" value="Ribosomal_L26"/>
    <property type="match status" value="1"/>
</dbReference>
<keyword evidence="3 4" id="KW-0687">Ribonucleoprotein</keyword>
<comment type="caution">
    <text evidence="6">The sequence shown here is derived from an EMBL/GenBank/DDBJ whole genome shotgun (WGS) entry which is preliminary data.</text>
</comment>
<dbReference type="GO" id="GO:0015934">
    <property type="term" value="C:large ribosomal subunit"/>
    <property type="evidence" value="ECO:0007669"/>
    <property type="project" value="UniProtKB-UniRule"/>
</dbReference>
<dbReference type="NCBIfam" id="TIGR01080">
    <property type="entry name" value="rplX_A_E"/>
    <property type="match status" value="1"/>
</dbReference>
<dbReference type="InterPro" id="IPR014722">
    <property type="entry name" value="Rib_uL2_dom2"/>
</dbReference>
<dbReference type="HAMAP" id="MF_01326_A">
    <property type="entry name" value="Ribosomal_uL24_A"/>
    <property type="match status" value="1"/>
</dbReference>
<dbReference type="InterPro" id="IPR008991">
    <property type="entry name" value="Translation_prot_SH3-like_sf"/>
</dbReference>
<dbReference type="GO" id="GO:0003735">
    <property type="term" value="F:structural constituent of ribosome"/>
    <property type="evidence" value="ECO:0007669"/>
    <property type="project" value="UniProtKB-UniRule"/>
</dbReference>
<dbReference type="GO" id="GO:0006412">
    <property type="term" value="P:translation"/>
    <property type="evidence" value="ECO:0007669"/>
    <property type="project" value="UniProtKB-UniRule"/>
</dbReference>
<comment type="function">
    <text evidence="4">Located at the polypeptide exit tunnel on the outside of the subunit.</text>
</comment>
<dbReference type="SUPFAM" id="SSF50104">
    <property type="entry name" value="Translation proteins SH3-like domain"/>
    <property type="match status" value="1"/>
</dbReference>
<comment type="function">
    <text evidence="4">One of two assembly initiator proteins, it binds directly to the 5'-end of the 23S rRNA, where it nucleates assembly of the 50S subunit.</text>
</comment>
<comment type="similarity">
    <text evidence="1 4">Belongs to the universal ribosomal protein uL24 family.</text>
</comment>